<proteinExistence type="predicted"/>
<dbReference type="EMBL" id="FOHI01000013">
    <property type="protein sequence ID" value="SET70118.1"/>
    <property type="molecule type" value="Genomic_DNA"/>
</dbReference>
<evidence type="ECO:0000313" key="2">
    <source>
        <dbReference type="Proteomes" id="UP000183339"/>
    </source>
</evidence>
<sequence>MEFQVLQPGQISRKNENQRAGLAIRERYLNIVHIKESLSIGIGRLVVRVPDERLQDAHNIC</sequence>
<dbReference type="Proteomes" id="UP000183339">
    <property type="component" value="Unassembled WGS sequence"/>
</dbReference>
<name>A0A1I0GG63_9PROT</name>
<dbReference type="AlphaFoldDB" id="A0A1I0GG63"/>
<reference evidence="1 2" key="1">
    <citation type="submission" date="2016-10" db="EMBL/GenBank/DDBJ databases">
        <authorList>
            <person name="de Groot N.N."/>
        </authorList>
    </citation>
    <scope>NUCLEOTIDE SEQUENCE [LARGE SCALE GENOMIC DNA]</scope>
    <source>
        <strain evidence="1 2">Nl7</strain>
    </source>
</reference>
<gene>
    <name evidence="1" type="ORF">SAMN05216412_11340</name>
</gene>
<organism evidence="1 2">
    <name type="scientific">Nitrosospira multiformis</name>
    <dbReference type="NCBI Taxonomy" id="1231"/>
    <lineage>
        <taxon>Bacteria</taxon>
        <taxon>Pseudomonadati</taxon>
        <taxon>Pseudomonadota</taxon>
        <taxon>Betaproteobacteria</taxon>
        <taxon>Nitrosomonadales</taxon>
        <taxon>Nitrosomonadaceae</taxon>
        <taxon>Nitrosospira</taxon>
    </lineage>
</organism>
<protein>
    <submittedName>
        <fullName evidence="1">Uncharacterized protein</fullName>
    </submittedName>
</protein>
<evidence type="ECO:0000313" key="1">
    <source>
        <dbReference type="EMBL" id="SET70118.1"/>
    </source>
</evidence>
<accession>A0A1I0GG63</accession>